<dbReference type="PANTHER" id="PTHR13295:SF4">
    <property type="entry name" value="GLUTAMATE--CYSTEINE LIGASE REGULATORY SUBUNIT"/>
    <property type="match status" value="1"/>
</dbReference>
<feature type="domain" description="NADP-dependent oxidoreductase" evidence="9">
    <location>
        <begin position="79"/>
        <end position="203"/>
    </location>
</feature>
<proteinExistence type="inferred from homology"/>
<dbReference type="GO" id="GO:0035226">
    <property type="term" value="F:glutamate-cysteine ligase catalytic subunit binding"/>
    <property type="evidence" value="ECO:0007669"/>
    <property type="project" value="InterPro"/>
</dbReference>
<dbReference type="Gene3D" id="3.20.20.100">
    <property type="entry name" value="NADP-dependent oxidoreductase domain"/>
    <property type="match status" value="1"/>
</dbReference>
<evidence type="ECO:0000256" key="6">
    <source>
        <dbReference type="ARBA" id="ARBA00031154"/>
    </source>
</evidence>
<evidence type="ECO:0000256" key="4">
    <source>
        <dbReference type="ARBA" id="ARBA00022684"/>
    </source>
</evidence>
<comment type="similarity">
    <text evidence="2">Belongs to the aldo/keto reductase family. Glutamate--cysteine ligase light chain subfamily.</text>
</comment>
<evidence type="ECO:0000256" key="5">
    <source>
        <dbReference type="ARBA" id="ARBA00030406"/>
    </source>
</evidence>
<dbReference type="EMBL" id="GEDC01002968">
    <property type="protein sequence ID" value="JAS34330.1"/>
    <property type="molecule type" value="Transcribed_RNA"/>
</dbReference>
<evidence type="ECO:0000256" key="8">
    <source>
        <dbReference type="ARBA" id="ARBA00032926"/>
    </source>
</evidence>
<evidence type="ECO:0000313" key="10">
    <source>
        <dbReference type="EMBL" id="JAS34330.1"/>
    </source>
</evidence>
<evidence type="ECO:0000256" key="3">
    <source>
        <dbReference type="ARBA" id="ARBA00011532"/>
    </source>
</evidence>
<dbReference type="InterPro" id="IPR023210">
    <property type="entry name" value="NADP_OxRdtase_dom"/>
</dbReference>
<name>A0A1B6E8S0_9HEMI</name>
<keyword evidence="4" id="KW-0317">Glutathione biosynthesis</keyword>
<dbReference type="SUPFAM" id="SSF51430">
    <property type="entry name" value="NAD(P)-linked oxidoreductase"/>
    <property type="match status" value="1"/>
</dbReference>
<evidence type="ECO:0000256" key="2">
    <source>
        <dbReference type="ARBA" id="ARBA00008612"/>
    </source>
</evidence>
<dbReference type="AlphaFoldDB" id="A0A1B6E8S0"/>
<dbReference type="InterPro" id="IPR032963">
    <property type="entry name" value="Gclm"/>
</dbReference>
<dbReference type="GO" id="GO:0030234">
    <property type="term" value="F:enzyme regulator activity"/>
    <property type="evidence" value="ECO:0007669"/>
    <property type="project" value="TreeGrafter"/>
</dbReference>
<evidence type="ECO:0000256" key="7">
    <source>
        <dbReference type="ARBA" id="ARBA00031732"/>
    </source>
</evidence>
<dbReference type="PANTHER" id="PTHR13295">
    <property type="entry name" value="GLUTAMATE CYSTEINE LIGASE REGULATORY SUBUNIT"/>
    <property type="match status" value="1"/>
</dbReference>
<evidence type="ECO:0000256" key="1">
    <source>
        <dbReference type="ARBA" id="ARBA00005006"/>
    </source>
</evidence>
<dbReference type="InterPro" id="IPR036812">
    <property type="entry name" value="NAD(P)_OxRdtase_dom_sf"/>
</dbReference>
<protein>
    <recommendedName>
        <fullName evidence="7">GCS light chain</fullName>
    </recommendedName>
    <alternativeName>
        <fullName evidence="5">Gamma-ECS regulatory subunit</fullName>
    </alternativeName>
    <alternativeName>
        <fullName evidence="8">Gamma-glutamylcysteine synthetase regulatory subunit</fullName>
    </alternativeName>
    <alternativeName>
        <fullName evidence="6">Glutamate--cysteine ligase modifier subunit</fullName>
    </alternativeName>
</protein>
<organism evidence="10">
    <name type="scientific">Clastoptera arizonana</name>
    <name type="common">Arizona spittle bug</name>
    <dbReference type="NCBI Taxonomy" id="38151"/>
    <lineage>
        <taxon>Eukaryota</taxon>
        <taxon>Metazoa</taxon>
        <taxon>Ecdysozoa</taxon>
        <taxon>Arthropoda</taxon>
        <taxon>Hexapoda</taxon>
        <taxon>Insecta</taxon>
        <taxon>Pterygota</taxon>
        <taxon>Neoptera</taxon>
        <taxon>Paraneoptera</taxon>
        <taxon>Hemiptera</taxon>
        <taxon>Auchenorrhyncha</taxon>
        <taxon>Cercopoidea</taxon>
        <taxon>Clastopteridae</taxon>
        <taxon>Clastoptera</taxon>
    </lineage>
</organism>
<comment type="pathway">
    <text evidence="1">Sulfur metabolism; glutathione biosynthesis; glutathione from L-cysteine and L-glutamate: step 1/2.</text>
</comment>
<sequence>MLPKLPGSVSQLCIYTGNILSLNEIKKKAGQDATEELLSSLKIIVNNWKIPENMSDSCISIKNSDESLNNVTDVAPTELKTSVKVFIAKGKKEELQNAIDNLFSSLGAVSVDSLVLAYMNHSSMSNDELLKDILELWKILERNVENKKLDRIGISDVDTDLFIDLYKSAKIKPSIVQINLQSCCVVPPALQEFTKANEVQLLTHNDPLDILPGQALSEIFDSNNKRKEVRLNWVSRYQVHVICRGVLAIKGYIVSIDLN</sequence>
<reference evidence="10" key="1">
    <citation type="submission" date="2015-12" db="EMBL/GenBank/DDBJ databases">
        <title>De novo transcriptome assembly of four potential Pierce s Disease insect vectors from Arizona vineyards.</title>
        <authorList>
            <person name="Tassone E.E."/>
        </authorList>
    </citation>
    <scope>NUCLEOTIDE SEQUENCE</scope>
</reference>
<dbReference type="Pfam" id="PF00248">
    <property type="entry name" value="Aldo_ket_red"/>
    <property type="match status" value="1"/>
</dbReference>
<comment type="subunit">
    <text evidence="3">Heterodimer of a catalytic heavy chain and a regulatory light chain.</text>
</comment>
<evidence type="ECO:0000259" key="9">
    <source>
        <dbReference type="Pfam" id="PF00248"/>
    </source>
</evidence>
<accession>A0A1B6E8S0</accession>
<dbReference type="GO" id="GO:0017109">
    <property type="term" value="C:glutamate-cysteine ligase complex"/>
    <property type="evidence" value="ECO:0007669"/>
    <property type="project" value="TreeGrafter"/>
</dbReference>
<dbReference type="GO" id="GO:0006750">
    <property type="term" value="P:glutathione biosynthetic process"/>
    <property type="evidence" value="ECO:0007669"/>
    <property type="project" value="UniProtKB-UniPathway"/>
</dbReference>
<dbReference type="UniPathway" id="UPA00142">
    <property type="reaction ID" value="UER00209"/>
</dbReference>
<gene>
    <name evidence="10" type="ORF">g.31863</name>
</gene>